<dbReference type="OrthoDB" id="626167at2759"/>
<reference evidence="7 8" key="1">
    <citation type="journal article" date="2014" name="Nat. Commun.">
        <title>Klebsormidium flaccidum genome reveals primary factors for plant terrestrial adaptation.</title>
        <authorList>
            <person name="Hori K."/>
            <person name="Maruyama F."/>
            <person name="Fujisawa T."/>
            <person name="Togashi T."/>
            <person name="Yamamoto N."/>
            <person name="Seo M."/>
            <person name="Sato S."/>
            <person name="Yamada T."/>
            <person name="Mori H."/>
            <person name="Tajima N."/>
            <person name="Moriyama T."/>
            <person name="Ikeuchi M."/>
            <person name="Watanabe M."/>
            <person name="Wada H."/>
            <person name="Kobayashi K."/>
            <person name="Saito M."/>
            <person name="Masuda T."/>
            <person name="Sasaki-Sekimoto Y."/>
            <person name="Mashiguchi K."/>
            <person name="Awai K."/>
            <person name="Shimojima M."/>
            <person name="Masuda S."/>
            <person name="Iwai M."/>
            <person name="Nobusawa T."/>
            <person name="Narise T."/>
            <person name="Kondo S."/>
            <person name="Saito H."/>
            <person name="Sato R."/>
            <person name="Murakawa M."/>
            <person name="Ihara Y."/>
            <person name="Oshima-Yamada Y."/>
            <person name="Ohtaka K."/>
            <person name="Satoh M."/>
            <person name="Sonobe K."/>
            <person name="Ishii M."/>
            <person name="Ohtani R."/>
            <person name="Kanamori-Sato M."/>
            <person name="Honoki R."/>
            <person name="Miyazaki D."/>
            <person name="Mochizuki H."/>
            <person name="Umetsu J."/>
            <person name="Higashi K."/>
            <person name="Shibata D."/>
            <person name="Kamiya Y."/>
            <person name="Sato N."/>
            <person name="Nakamura Y."/>
            <person name="Tabata S."/>
            <person name="Ida S."/>
            <person name="Kurokawa K."/>
            <person name="Ohta H."/>
        </authorList>
    </citation>
    <scope>NUCLEOTIDE SEQUENCE [LARGE SCALE GENOMIC DNA]</scope>
    <source>
        <strain evidence="7 8">NIES-2285</strain>
    </source>
</reference>
<protein>
    <recommendedName>
        <fullName evidence="5">Tetratricopeptide repeat protein 29</fullName>
    </recommendedName>
</protein>
<dbReference type="GO" id="GO:0003341">
    <property type="term" value="P:cilium movement"/>
    <property type="evidence" value="ECO:0000318"/>
    <property type="project" value="GO_Central"/>
</dbReference>
<dbReference type="GO" id="GO:0005929">
    <property type="term" value="C:cilium"/>
    <property type="evidence" value="ECO:0000318"/>
    <property type="project" value="GO_Central"/>
</dbReference>
<dbReference type="SUPFAM" id="SSF48452">
    <property type="entry name" value="TPR-like"/>
    <property type="match status" value="2"/>
</dbReference>
<dbReference type="SMART" id="SM00028">
    <property type="entry name" value="TPR"/>
    <property type="match status" value="6"/>
</dbReference>
<dbReference type="AlphaFoldDB" id="A0A1Y1I8K5"/>
<proteinExistence type="predicted"/>
<dbReference type="Proteomes" id="UP000054558">
    <property type="component" value="Unassembled WGS sequence"/>
</dbReference>
<accession>A0A1Y1I8K5</accession>
<dbReference type="Pfam" id="PF13181">
    <property type="entry name" value="TPR_8"/>
    <property type="match status" value="1"/>
</dbReference>
<dbReference type="PANTHER" id="PTHR46630">
    <property type="entry name" value="TETRATRICOPEPTIDE REPEAT PROTEIN 29"/>
    <property type="match status" value="1"/>
</dbReference>
<evidence type="ECO:0000256" key="3">
    <source>
        <dbReference type="ARBA" id="ARBA00022737"/>
    </source>
</evidence>
<evidence type="ECO:0000256" key="5">
    <source>
        <dbReference type="ARBA" id="ARBA00040665"/>
    </source>
</evidence>
<dbReference type="EMBL" id="DF237291">
    <property type="protein sequence ID" value="GAQ87270.1"/>
    <property type="molecule type" value="Genomic_DNA"/>
</dbReference>
<dbReference type="InterPro" id="IPR019734">
    <property type="entry name" value="TPR_rpt"/>
</dbReference>
<name>A0A1Y1I8K5_KLENI</name>
<feature type="repeat" description="TPR" evidence="6">
    <location>
        <begin position="290"/>
        <end position="323"/>
    </location>
</feature>
<keyword evidence="2" id="KW-0963">Cytoplasm</keyword>
<keyword evidence="8" id="KW-1185">Reference proteome</keyword>
<evidence type="ECO:0000256" key="2">
    <source>
        <dbReference type="ARBA" id="ARBA00022490"/>
    </source>
</evidence>
<sequence length="379" mass="41715">MSAPGDKADAAETRTTRQHCLEILTSGYPQAFKEFFELTHIPTTEASEGRGTYGEAQLLPSISLVLLRGYLVAAEAAARKGEMGSVYLAYRELAEHFEASEQEPPAIEYYRKCLEIARDANHRGLQMEAYERLGCAHERHVDLLQSIAFFEKQAALAQSGPDIQRATTHLREVYWKRAEQLEREKDYPGAIADYQEVVAAAQTLGDVRWEGQACYRLGLVFTRTGDPTTALPHLHKYRDICQHDGDRVGEGQACCALAEAYQAVGDTGEALAHLEAFLAVANTAEPALQARACCSLGVIYGQQGDLERALAYFEQFFALATTTADRAMIDAARTHLGRARARMNMGTFMSTVESADGNAQSLLGWKLDRLPLQMAAQSG</sequence>
<dbReference type="PANTHER" id="PTHR46630:SF1">
    <property type="entry name" value="TETRATRICOPEPTIDE REPEAT PROTEIN 29"/>
    <property type="match status" value="1"/>
</dbReference>
<evidence type="ECO:0000256" key="4">
    <source>
        <dbReference type="ARBA" id="ARBA00022803"/>
    </source>
</evidence>
<dbReference type="InterPro" id="IPR011990">
    <property type="entry name" value="TPR-like_helical_dom_sf"/>
</dbReference>
<evidence type="ECO:0000256" key="6">
    <source>
        <dbReference type="PROSITE-ProRule" id="PRU00339"/>
    </source>
</evidence>
<dbReference type="Pfam" id="PF13424">
    <property type="entry name" value="TPR_12"/>
    <property type="match status" value="1"/>
</dbReference>
<dbReference type="GO" id="GO:0005737">
    <property type="term" value="C:cytoplasm"/>
    <property type="evidence" value="ECO:0007669"/>
    <property type="project" value="UniProtKB-SubCell"/>
</dbReference>
<dbReference type="InterPro" id="IPR051476">
    <property type="entry name" value="Bac_ResReg_Asp_Phosphatase"/>
</dbReference>
<dbReference type="Gene3D" id="1.25.40.10">
    <property type="entry name" value="Tetratricopeptide repeat domain"/>
    <property type="match status" value="2"/>
</dbReference>
<evidence type="ECO:0000313" key="7">
    <source>
        <dbReference type="EMBL" id="GAQ87270.1"/>
    </source>
</evidence>
<dbReference type="PROSITE" id="PS50005">
    <property type="entry name" value="TPR"/>
    <property type="match status" value="1"/>
</dbReference>
<comment type="subcellular location">
    <subcellularLocation>
        <location evidence="1">Cytoplasm</location>
    </subcellularLocation>
</comment>
<evidence type="ECO:0000313" key="8">
    <source>
        <dbReference type="Proteomes" id="UP000054558"/>
    </source>
</evidence>
<organism evidence="7 8">
    <name type="scientific">Klebsormidium nitens</name>
    <name type="common">Green alga</name>
    <name type="synonym">Ulothrix nitens</name>
    <dbReference type="NCBI Taxonomy" id="105231"/>
    <lineage>
        <taxon>Eukaryota</taxon>
        <taxon>Viridiplantae</taxon>
        <taxon>Streptophyta</taxon>
        <taxon>Klebsormidiophyceae</taxon>
        <taxon>Klebsormidiales</taxon>
        <taxon>Klebsormidiaceae</taxon>
        <taxon>Klebsormidium</taxon>
    </lineage>
</organism>
<gene>
    <name evidence="7" type="ORF">KFL_003420090</name>
</gene>
<dbReference type="STRING" id="105231.A0A1Y1I8K5"/>
<keyword evidence="4 6" id="KW-0802">TPR repeat</keyword>
<keyword evidence="3" id="KW-0677">Repeat</keyword>
<evidence type="ECO:0000256" key="1">
    <source>
        <dbReference type="ARBA" id="ARBA00004496"/>
    </source>
</evidence>
<dbReference type="OMA" id="QLAWMSG"/>